<protein>
    <submittedName>
        <fullName evidence="1">Lysine biosynthesis protein LysW</fullName>
    </submittedName>
</protein>
<organism evidence="1 2">
    <name type="scientific">Sphaerobacter thermophilus (strain ATCC 49802 / DSM 20745 / KCCM 41009 / NCIMB 13125 / S 6022)</name>
    <dbReference type="NCBI Taxonomy" id="479434"/>
    <lineage>
        <taxon>Bacteria</taxon>
        <taxon>Pseudomonadati</taxon>
        <taxon>Thermomicrobiota</taxon>
        <taxon>Thermomicrobia</taxon>
        <taxon>Sphaerobacterales</taxon>
        <taxon>Sphaerobacterineae</taxon>
        <taxon>Sphaerobacteraceae</taxon>
        <taxon>Sphaerobacter</taxon>
    </lineage>
</organism>
<reference evidence="1 2" key="2">
    <citation type="journal article" date="2010" name="Stand. Genomic Sci.">
        <title>Complete genome sequence of Desulfohalobium retbaense type strain (HR(100)).</title>
        <authorList>
            <person name="Spring S."/>
            <person name="Nolan M."/>
            <person name="Lapidus A."/>
            <person name="Glavina Del Rio T."/>
            <person name="Copeland A."/>
            <person name="Tice H."/>
            <person name="Cheng J.F."/>
            <person name="Lucas S."/>
            <person name="Land M."/>
            <person name="Chen F."/>
            <person name="Bruce D."/>
            <person name="Goodwin L."/>
            <person name="Pitluck S."/>
            <person name="Ivanova N."/>
            <person name="Mavromatis K."/>
            <person name="Mikhailova N."/>
            <person name="Pati A."/>
            <person name="Chen A."/>
            <person name="Palaniappan K."/>
            <person name="Hauser L."/>
            <person name="Chang Y.J."/>
            <person name="Jeffries C.D."/>
            <person name="Munk C."/>
            <person name="Kiss H."/>
            <person name="Chain P."/>
            <person name="Han C."/>
            <person name="Brettin T."/>
            <person name="Detter J.C."/>
            <person name="Schuler E."/>
            <person name="Goker M."/>
            <person name="Rohde M."/>
            <person name="Bristow J."/>
            <person name="Eisen J.A."/>
            <person name="Markowitz V."/>
            <person name="Hugenholtz P."/>
            <person name="Kyrpides N.C."/>
            <person name="Klenk H.P."/>
        </authorList>
    </citation>
    <scope>NUCLEOTIDE SEQUENCE [LARGE SCALE GENOMIC DNA]</scope>
    <source>
        <strain evidence="2">ATCC 49802 / DSM 20745 / S 6022</strain>
    </source>
</reference>
<accession>D1C6B3</accession>
<dbReference type="Pfam" id="PF21344">
    <property type="entry name" value="Zn_ribbon_LysW"/>
    <property type="match status" value="1"/>
</dbReference>
<evidence type="ECO:0000313" key="1">
    <source>
        <dbReference type="EMBL" id="ACZ37651.1"/>
    </source>
</evidence>
<dbReference type="PANTHER" id="PTHR40393">
    <property type="entry name" value="LYSINE BIOSYNTHESIS PROTEIN-RELATED-RELATED"/>
    <property type="match status" value="1"/>
</dbReference>
<reference evidence="2" key="1">
    <citation type="submission" date="2009-11" db="EMBL/GenBank/DDBJ databases">
        <title>The complete chromosome 1 of Sphaerobacter thermophilus DSM 20745.</title>
        <authorList>
            <person name="Lucas S."/>
            <person name="Copeland A."/>
            <person name="Lapidus A."/>
            <person name="Glavina del Rio T."/>
            <person name="Dalin E."/>
            <person name="Tice H."/>
            <person name="Bruce D."/>
            <person name="Goodwin L."/>
            <person name="Pitluck S."/>
            <person name="Kyrpides N."/>
            <person name="Mavromatis K."/>
            <person name="Ivanova N."/>
            <person name="Mikhailova N."/>
            <person name="LaButti K.M."/>
            <person name="Clum A."/>
            <person name="Sun H.I."/>
            <person name="Brettin T."/>
            <person name="Detter J.C."/>
            <person name="Han C."/>
            <person name="Larimer F."/>
            <person name="Land M."/>
            <person name="Hauser L."/>
            <person name="Markowitz V."/>
            <person name="Cheng J.F."/>
            <person name="Hugenholtz P."/>
            <person name="Woyke T."/>
            <person name="Wu D."/>
            <person name="Steenblock K."/>
            <person name="Schneider S."/>
            <person name="Pukall R."/>
            <person name="Goeker M."/>
            <person name="Klenk H.P."/>
            <person name="Eisen J.A."/>
        </authorList>
    </citation>
    <scope>NUCLEOTIDE SEQUENCE [LARGE SCALE GENOMIC DNA]</scope>
    <source>
        <strain evidence="2">ATCC 49802 / DSM 20745 / S 6022</strain>
    </source>
</reference>
<dbReference type="AlphaFoldDB" id="D1C6B3"/>
<dbReference type="PANTHER" id="PTHR40393:SF1">
    <property type="entry name" value="LYSINE BIOSYNTHESIS PROTEIN-RELATED"/>
    <property type="match status" value="1"/>
</dbReference>
<dbReference type="Gene3D" id="2.20.28.160">
    <property type="match status" value="1"/>
</dbReference>
<dbReference type="Proteomes" id="UP000002027">
    <property type="component" value="Chromosome 1"/>
</dbReference>
<dbReference type="InterPro" id="IPR005906">
    <property type="entry name" value="LysW"/>
</dbReference>
<evidence type="ECO:0000313" key="2">
    <source>
        <dbReference type="Proteomes" id="UP000002027"/>
    </source>
</evidence>
<sequence length="53" mass="5547">MGECPECGAGLGLENVEQGEIVQCPDCGVELEVLETSPLTLGLAPAEEEDWGE</sequence>
<dbReference type="HOGENOM" id="CLU_195720_0_0_0"/>
<dbReference type="KEGG" id="sti:Sthe_0212"/>
<dbReference type="RefSeq" id="WP_012870699.1">
    <property type="nucleotide sequence ID" value="NC_013523.1"/>
</dbReference>
<dbReference type="eggNOG" id="ENOG5033BTG">
    <property type="taxonomic scope" value="Bacteria"/>
</dbReference>
<keyword evidence="2" id="KW-1185">Reference proteome</keyword>
<dbReference type="EMBL" id="CP001823">
    <property type="protein sequence ID" value="ACZ37651.1"/>
    <property type="molecule type" value="Genomic_DNA"/>
</dbReference>
<gene>
    <name evidence="1" type="ordered locus">Sthe_0212</name>
</gene>
<dbReference type="STRING" id="479434.Sthe_0212"/>
<dbReference type="InParanoid" id="D1C6B3"/>
<name>D1C6B3_SPHTD</name>
<dbReference type="OrthoDB" id="2628219at2"/>
<dbReference type="NCBIfam" id="TIGR01206">
    <property type="entry name" value="lysW"/>
    <property type="match status" value="1"/>
</dbReference>
<proteinExistence type="predicted"/>